<dbReference type="Proteomes" id="UP001597013">
    <property type="component" value="Unassembled WGS sequence"/>
</dbReference>
<sequence length="195" mass="21679">MKILSRLSGLALLLLLACGSQGLTKTEALAVMKQMEVERPMQTTRFIPVGQVSLKNSGSGVSELNKLRQLEQQGVITITTGASKTLTFGTRTEVHTIYTIAIKPQYQNFIIKQQGNSAQVQTAYRDTKSILEVNMVNERQAIVTAEFEKVKTPFYDASSDNALLKSRNGVYSHKVKFRKSDTGKWSCDWLDSEGI</sequence>
<reference evidence="3" key="1">
    <citation type="journal article" date="2019" name="Int. J. Syst. Evol. Microbiol.">
        <title>The Global Catalogue of Microorganisms (GCM) 10K type strain sequencing project: providing services to taxonomists for standard genome sequencing and annotation.</title>
        <authorList>
            <consortium name="The Broad Institute Genomics Platform"/>
            <consortium name="The Broad Institute Genome Sequencing Center for Infectious Disease"/>
            <person name="Wu L."/>
            <person name="Ma J."/>
        </authorList>
    </citation>
    <scope>NUCLEOTIDE SEQUENCE [LARGE SCALE GENOMIC DNA]</scope>
    <source>
        <strain evidence="3">CCUG 62215</strain>
    </source>
</reference>
<keyword evidence="3" id="KW-1185">Reference proteome</keyword>
<evidence type="ECO:0008006" key="4">
    <source>
        <dbReference type="Google" id="ProtNLM"/>
    </source>
</evidence>
<dbReference type="EMBL" id="JBHTJL010000003">
    <property type="protein sequence ID" value="MFD1061936.1"/>
    <property type="molecule type" value="Genomic_DNA"/>
</dbReference>
<organism evidence="2 3">
    <name type="scientific">Winogradskyella litorisediminis</name>
    <dbReference type="NCBI Taxonomy" id="1156618"/>
    <lineage>
        <taxon>Bacteria</taxon>
        <taxon>Pseudomonadati</taxon>
        <taxon>Bacteroidota</taxon>
        <taxon>Flavobacteriia</taxon>
        <taxon>Flavobacteriales</taxon>
        <taxon>Flavobacteriaceae</taxon>
        <taxon>Winogradskyella</taxon>
    </lineage>
</organism>
<feature type="chain" id="PRO_5045182422" description="Lipoprotein" evidence="1">
    <location>
        <begin position="23"/>
        <end position="195"/>
    </location>
</feature>
<keyword evidence="1" id="KW-0732">Signal</keyword>
<dbReference type="PROSITE" id="PS51257">
    <property type="entry name" value="PROKAR_LIPOPROTEIN"/>
    <property type="match status" value="1"/>
</dbReference>
<evidence type="ECO:0000313" key="3">
    <source>
        <dbReference type="Proteomes" id="UP001597013"/>
    </source>
</evidence>
<feature type="signal peptide" evidence="1">
    <location>
        <begin position="1"/>
        <end position="22"/>
    </location>
</feature>
<accession>A0ABW3N325</accession>
<comment type="caution">
    <text evidence="2">The sequence shown here is derived from an EMBL/GenBank/DDBJ whole genome shotgun (WGS) entry which is preliminary data.</text>
</comment>
<dbReference type="RefSeq" id="WP_386127310.1">
    <property type="nucleotide sequence ID" value="NZ_JBHTJL010000003.1"/>
</dbReference>
<evidence type="ECO:0000256" key="1">
    <source>
        <dbReference type="SAM" id="SignalP"/>
    </source>
</evidence>
<name>A0ABW3N325_9FLAO</name>
<protein>
    <recommendedName>
        <fullName evidence="4">Lipoprotein</fullName>
    </recommendedName>
</protein>
<gene>
    <name evidence="2" type="ORF">ACFQ1Q_01660</name>
</gene>
<proteinExistence type="predicted"/>
<evidence type="ECO:0000313" key="2">
    <source>
        <dbReference type="EMBL" id="MFD1061936.1"/>
    </source>
</evidence>